<reference evidence="2" key="1">
    <citation type="submission" date="2016-11" db="EMBL/GenBank/DDBJ databases">
        <authorList>
            <person name="Varghese N."/>
            <person name="Submissions S."/>
        </authorList>
    </citation>
    <scope>NUCLEOTIDE SEQUENCE [LARGE SCALE GENOMIC DNA]</scope>
    <source>
        <strain evidence="2">DSM 22638</strain>
    </source>
</reference>
<dbReference type="EMBL" id="FQWL01000001">
    <property type="protein sequence ID" value="SHG28344.1"/>
    <property type="molecule type" value="Genomic_DNA"/>
</dbReference>
<dbReference type="InterPro" id="IPR043749">
    <property type="entry name" value="DUF5694"/>
</dbReference>
<organism evidence="1 2">
    <name type="scientific">Flagellimonas flava</name>
    <dbReference type="NCBI Taxonomy" id="570519"/>
    <lineage>
        <taxon>Bacteria</taxon>
        <taxon>Pseudomonadati</taxon>
        <taxon>Bacteroidota</taxon>
        <taxon>Flavobacteriia</taxon>
        <taxon>Flavobacteriales</taxon>
        <taxon>Flavobacteriaceae</taxon>
        <taxon>Flagellimonas</taxon>
    </lineage>
</organism>
<name>A0A1M5IIZ2_9FLAO</name>
<evidence type="ECO:0000313" key="2">
    <source>
        <dbReference type="Proteomes" id="UP000184532"/>
    </source>
</evidence>
<dbReference type="STRING" id="570519.SAMN04488116_0744"/>
<sequence>MLRFSILLFTGLALSCTSSPKKTTKETPLANQKSIPSEDKIQVLNFATFHMGASSDANTVEFDEENQKNQQDAKAIAELISAFEPTVICVEVPPSKNDELNENYRAYLNTPEKASTYYGEVGLVAFEVGRRNNIALLHGIDHKMEYNYRINSELINLLDSITYNKFQANPLASVQDINPLEEEIPLVEKLKRMNHPRFLDFLITANADILTHVGTENGFEGADEAAKYYQRNLRIYANLNRIPLDSSDRVFILSGGSHTAFLNGFLKRSLKYEVVDTFDYLK</sequence>
<keyword evidence="2" id="KW-1185">Reference proteome</keyword>
<gene>
    <name evidence="1" type="ORF">SAMN04488116_0744</name>
</gene>
<evidence type="ECO:0000313" key="1">
    <source>
        <dbReference type="EMBL" id="SHG28344.1"/>
    </source>
</evidence>
<dbReference type="OrthoDB" id="7055505at2"/>
<accession>A0A1M5IIZ2</accession>
<dbReference type="Proteomes" id="UP000184532">
    <property type="component" value="Unassembled WGS sequence"/>
</dbReference>
<dbReference type="AlphaFoldDB" id="A0A1M5IIZ2"/>
<dbReference type="RefSeq" id="WP_116465736.1">
    <property type="nucleotide sequence ID" value="NZ_FQWL01000001.1"/>
</dbReference>
<dbReference type="Pfam" id="PF18950">
    <property type="entry name" value="DUF5694"/>
    <property type="match status" value="1"/>
</dbReference>
<dbReference type="PROSITE" id="PS51257">
    <property type="entry name" value="PROKAR_LIPOPROTEIN"/>
    <property type="match status" value="1"/>
</dbReference>
<proteinExistence type="predicted"/>
<protein>
    <submittedName>
        <fullName evidence="1">Uncharacterized protein</fullName>
    </submittedName>
</protein>